<organism evidence="6 7">
    <name type="scientific">Devosia ginsengisoli</name>
    <dbReference type="NCBI Taxonomy" id="400770"/>
    <lineage>
        <taxon>Bacteria</taxon>
        <taxon>Pseudomonadati</taxon>
        <taxon>Pseudomonadota</taxon>
        <taxon>Alphaproteobacteria</taxon>
        <taxon>Hyphomicrobiales</taxon>
        <taxon>Devosiaceae</taxon>
        <taxon>Devosia</taxon>
    </lineage>
</organism>
<proteinExistence type="predicted"/>
<dbReference type="Pfam" id="PF13564">
    <property type="entry name" value="DoxX_2"/>
    <property type="match status" value="1"/>
</dbReference>
<evidence type="ECO:0000256" key="2">
    <source>
        <dbReference type="ARBA" id="ARBA00022692"/>
    </source>
</evidence>
<protein>
    <submittedName>
        <fullName evidence="6">DoxX family protein</fullName>
    </submittedName>
</protein>
<dbReference type="InterPro" id="IPR032808">
    <property type="entry name" value="DoxX"/>
</dbReference>
<keyword evidence="7" id="KW-1185">Reference proteome</keyword>
<name>A0A5B8LWA2_9HYPH</name>
<comment type="subcellular location">
    <subcellularLocation>
        <location evidence="1">Membrane</location>
        <topology evidence="1">Multi-pass membrane protein</topology>
    </subcellularLocation>
</comment>
<evidence type="ECO:0000256" key="1">
    <source>
        <dbReference type="ARBA" id="ARBA00004141"/>
    </source>
</evidence>
<keyword evidence="3 5" id="KW-1133">Transmembrane helix</keyword>
<dbReference type="RefSeq" id="WP_146290560.1">
    <property type="nucleotide sequence ID" value="NZ_CP042304.1"/>
</dbReference>
<evidence type="ECO:0000256" key="3">
    <source>
        <dbReference type="ARBA" id="ARBA00022989"/>
    </source>
</evidence>
<evidence type="ECO:0000313" key="6">
    <source>
        <dbReference type="EMBL" id="QDZ11742.1"/>
    </source>
</evidence>
<keyword evidence="2 5" id="KW-0812">Transmembrane</keyword>
<dbReference type="AlphaFoldDB" id="A0A5B8LWA2"/>
<dbReference type="EMBL" id="CP042304">
    <property type="protein sequence ID" value="QDZ11742.1"/>
    <property type="molecule type" value="Genomic_DNA"/>
</dbReference>
<dbReference type="GO" id="GO:0016020">
    <property type="term" value="C:membrane"/>
    <property type="evidence" value="ECO:0007669"/>
    <property type="project" value="UniProtKB-SubCell"/>
</dbReference>
<evidence type="ECO:0000256" key="4">
    <source>
        <dbReference type="ARBA" id="ARBA00023136"/>
    </source>
</evidence>
<feature type="transmembrane region" description="Helical" evidence="5">
    <location>
        <begin position="58"/>
        <end position="79"/>
    </location>
</feature>
<gene>
    <name evidence="6" type="ORF">FPZ08_13920</name>
</gene>
<evidence type="ECO:0000256" key="5">
    <source>
        <dbReference type="SAM" id="Phobius"/>
    </source>
</evidence>
<dbReference type="OrthoDB" id="3385086at2"/>
<feature type="transmembrane region" description="Helical" evidence="5">
    <location>
        <begin position="112"/>
        <end position="130"/>
    </location>
</feature>
<feature type="transmembrane region" description="Helical" evidence="5">
    <location>
        <begin position="86"/>
        <end position="106"/>
    </location>
</feature>
<feature type="transmembrane region" description="Helical" evidence="5">
    <location>
        <begin position="12"/>
        <end position="32"/>
    </location>
</feature>
<keyword evidence="4 5" id="KW-0472">Membrane</keyword>
<sequence length="140" mass="15080">MTDVTNGATGRSGWNIGLWVAQVVLAVMYGFAGFNKVSQSMEGLAAMGMGYAVDFPELLTRFIGTMEILGAIGIILPALTRIMPRLTPLAALGFSVIQVLAMGVHISRGEFMVLPMNLVLLALSLFVLWGRERKAPISPR</sequence>
<dbReference type="KEGG" id="dea:FPZ08_13920"/>
<dbReference type="Proteomes" id="UP000315364">
    <property type="component" value="Chromosome"/>
</dbReference>
<accession>A0A5B8LWA2</accession>
<reference evidence="6 7" key="1">
    <citation type="submission" date="2019-07" db="EMBL/GenBank/DDBJ databases">
        <title>Full genome sequence of Devosia sp. Gsoil 520.</title>
        <authorList>
            <person name="Im W.-T."/>
        </authorList>
    </citation>
    <scope>NUCLEOTIDE SEQUENCE [LARGE SCALE GENOMIC DNA]</scope>
    <source>
        <strain evidence="6 7">Gsoil 520</strain>
    </source>
</reference>
<evidence type="ECO:0000313" key="7">
    <source>
        <dbReference type="Proteomes" id="UP000315364"/>
    </source>
</evidence>